<proteinExistence type="predicted"/>
<keyword evidence="1 3" id="KW-0808">Transferase</keyword>
<dbReference type="InterPro" id="IPR000182">
    <property type="entry name" value="GNAT_dom"/>
</dbReference>
<dbReference type="Proteomes" id="UP000585638">
    <property type="component" value="Unassembled WGS sequence"/>
</dbReference>
<dbReference type="InterPro" id="IPR050769">
    <property type="entry name" value="NAT_camello-type"/>
</dbReference>
<evidence type="ECO:0000313" key="4">
    <source>
        <dbReference type="Proteomes" id="UP000585638"/>
    </source>
</evidence>
<dbReference type="SUPFAM" id="SSF55729">
    <property type="entry name" value="Acyl-CoA N-acyltransferases (Nat)"/>
    <property type="match status" value="1"/>
</dbReference>
<evidence type="ECO:0000256" key="1">
    <source>
        <dbReference type="ARBA" id="ARBA00022679"/>
    </source>
</evidence>
<dbReference type="CDD" id="cd04301">
    <property type="entry name" value="NAT_SF"/>
    <property type="match status" value="1"/>
</dbReference>
<comment type="caution">
    <text evidence="3">The sequence shown here is derived from an EMBL/GenBank/DDBJ whole genome shotgun (WGS) entry which is preliminary data.</text>
</comment>
<name>A0A7W9KMF4_9PSEU</name>
<dbReference type="RefSeq" id="WP_184866820.1">
    <property type="nucleotide sequence ID" value="NZ_BAAAWY010000009.1"/>
</dbReference>
<dbReference type="GO" id="GO:0008080">
    <property type="term" value="F:N-acetyltransferase activity"/>
    <property type="evidence" value="ECO:0007669"/>
    <property type="project" value="InterPro"/>
</dbReference>
<feature type="domain" description="N-acetyltransferase" evidence="2">
    <location>
        <begin position="1"/>
        <end position="157"/>
    </location>
</feature>
<protein>
    <submittedName>
        <fullName evidence="3">GNAT superfamily N-acetyltransferase</fullName>
    </submittedName>
</protein>
<dbReference type="AlphaFoldDB" id="A0A7W9KMF4"/>
<dbReference type="PANTHER" id="PTHR13947">
    <property type="entry name" value="GNAT FAMILY N-ACETYLTRANSFERASE"/>
    <property type="match status" value="1"/>
</dbReference>
<dbReference type="PROSITE" id="PS51186">
    <property type="entry name" value="GNAT"/>
    <property type="match status" value="1"/>
</dbReference>
<keyword evidence="4" id="KW-1185">Reference proteome</keyword>
<dbReference type="EMBL" id="JACHIR010000001">
    <property type="protein sequence ID" value="MBB5894978.1"/>
    <property type="molecule type" value="Genomic_DNA"/>
</dbReference>
<evidence type="ECO:0000313" key="3">
    <source>
        <dbReference type="EMBL" id="MBB5894978.1"/>
    </source>
</evidence>
<organism evidence="3 4">
    <name type="scientific">Kutzneria kofuensis</name>
    <dbReference type="NCBI Taxonomy" id="103725"/>
    <lineage>
        <taxon>Bacteria</taxon>
        <taxon>Bacillati</taxon>
        <taxon>Actinomycetota</taxon>
        <taxon>Actinomycetes</taxon>
        <taxon>Pseudonocardiales</taxon>
        <taxon>Pseudonocardiaceae</taxon>
        <taxon>Kutzneria</taxon>
    </lineage>
</organism>
<gene>
    <name evidence="3" type="ORF">BJ998_006174</name>
</gene>
<dbReference type="Pfam" id="PF00583">
    <property type="entry name" value="Acetyltransf_1"/>
    <property type="match status" value="1"/>
</dbReference>
<dbReference type="InterPro" id="IPR016181">
    <property type="entry name" value="Acyl_CoA_acyltransferase"/>
</dbReference>
<dbReference type="Gene3D" id="3.40.630.30">
    <property type="match status" value="1"/>
</dbReference>
<reference evidence="3 4" key="1">
    <citation type="submission" date="2020-08" db="EMBL/GenBank/DDBJ databases">
        <title>Sequencing the genomes of 1000 actinobacteria strains.</title>
        <authorList>
            <person name="Klenk H.-P."/>
        </authorList>
    </citation>
    <scope>NUCLEOTIDE SEQUENCE [LARGE SCALE GENOMIC DNA]</scope>
    <source>
        <strain evidence="3 4">DSM 43851</strain>
    </source>
</reference>
<sequence>MIVRTAQAVELPEVGELRVTAYDAEHLLDAFPSYADRLRALGEHGVVLVAVDDDKILGTITLERWHQASEMATGPAEAEVRALAVAPEAQGRGVGRALVQAVIDLAAEWSVERLVLHSQPTMLAAHHLYEQAGFVRVPARDVDPVPGLRLLAYAREL</sequence>
<evidence type="ECO:0000259" key="2">
    <source>
        <dbReference type="PROSITE" id="PS51186"/>
    </source>
</evidence>
<dbReference type="PANTHER" id="PTHR13947:SF37">
    <property type="entry name" value="LD18367P"/>
    <property type="match status" value="1"/>
</dbReference>
<accession>A0A7W9KMF4</accession>